<dbReference type="STRING" id="154538.A0A1M2V392"/>
<keyword evidence="4" id="KW-1185">Reference proteome</keyword>
<feature type="compositionally biased region" description="Pro residues" evidence="1">
    <location>
        <begin position="10"/>
        <end position="21"/>
    </location>
</feature>
<organism evidence="3 4">
    <name type="scientific">Trametes pubescens</name>
    <name type="common">White-rot fungus</name>
    <dbReference type="NCBI Taxonomy" id="154538"/>
    <lineage>
        <taxon>Eukaryota</taxon>
        <taxon>Fungi</taxon>
        <taxon>Dikarya</taxon>
        <taxon>Basidiomycota</taxon>
        <taxon>Agaricomycotina</taxon>
        <taxon>Agaricomycetes</taxon>
        <taxon>Polyporales</taxon>
        <taxon>Polyporaceae</taxon>
        <taxon>Trametes</taxon>
    </lineage>
</organism>
<evidence type="ECO:0000256" key="1">
    <source>
        <dbReference type="SAM" id="MobiDB-lite"/>
    </source>
</evidence>
<feature type="region of interest" description="Disordered" evidence="1">
    <location>
        <begin position="1"/>
        <end position="50"/>
    </location>
</feature>
<dbReference type="Proteomes" id="UP000184267">
    <property type="component" value="Unassembled WGS sequence"/>
</dbReference>
<proteinExistence type="predicted"/>
<feature type="region of interest" description="Disordered" evidence="1">
    <location>
        <begin position="392"/>
        <end position="455"/>
    </location>
</feature>
<protein>
    <submittedName>
        <fullName evidence="3">Uncharacterized protein</fullName>
    </submittedName>
</protein>
<evidence type="ECO:0000313" key="3">
    <source>
        <dbReference type="EMBL" id="OJT02048.1"/>
    </source>
</evidence>
<dbReference type="OMA" id="VNDTWFG"/>
<reference evidence="3 4" key="1">
    <citation type="submission" date="2016-10" db="EMBL/GenBank/DDBJ databases">
        <title>Genome sequence of the basidiomycete white-rot fungus Trametes pubescens.</title>
        <authorList>
            <person name="Makela M.R."/>
            <person name="Granchi Z."/>
            <person name="Peng M."/>
            <person name="De Vries R.P."/>
            <person name="Grigoriev I."/>
            <person name="Riley R."/>
            <person name="Hilden K."/>
        </authorList>
    </citation>
    <scope>NUCLEOTIDE SEQUENCE [LARGE SCALE GENOMIC DNA]</scope>
    <source>
        <strain evidence="3 4">FBCC735</strain>
    </source>
</reference>
<evidence type="ECO:0000256" key="2">
    <source>
        <dbReference type="SAM" id="Phobius"/>
    </source>
</evidence>
<feature type="region of interest" description="Disordered" evidence="1">
    <location>
        <begin position="216"/>
        <end position="247"/>
    </location>
</feature>
<dbReference type="AlphaFoldDB" id="A0A1M2V392"/>
<dbReference type="EMBL" id="MNAD01001704">
    <property type="protein sequence ID" value="OJT02048.1"/>
    <property type="molecule type" value="Genomic_DNA"/>
</dbReference>
<feature type="compositionally biased region" description="Gly residues" evidence="1">
    <location>
        <begin position="230"/>
        <end position="239"/>
    </location>
</feature>
<comment type="caution">
    <text evidence="3">The sequence shown here is derived from an EMBL/GenBank/DDBJ whole genome shotgun (WGS) entry which is preliminary data.</text>
</comment>
<dbReference type="CDD" id="cd12087">
    <property type="entry name" value="TM_EGFR-like"/>
    <property type="match status" value="1"/>
</dbReference>
<keyword evidence="2" id="KW-1133">Transmembrane helix</keyword>
<keyword evidence="2" id="KW-0812">Transmembrane</keyword>
<feature type="compositionally biased region" description="Basic residues" evidence="1">
    <location>
        <begin position="25"/>
        <end position="38"/>
    </location>
</feature>
<evidence type="ECO:0000313" key="4">
    <source>
        <dbReference type="Proteomes" id="UP000184267"/>
    </source>
</evidence>
<keyword evidence="2" id="KW-0472">Membrane</keyword>
<feature type="transmembrane region" description="Helical" evidence="2">
    <location>
        <begin position="260"/>
        <end position="284"/>
    </location>
</feature>
<gene>
    <name evidence="3" type="ORF">TRAPUB_7464</name>
</gene>
<name>A0A1M2V392_TRAPU</name>
<dbReference type="OrthoDB" id="2278929at2759"/>
<sequence>MSATFRRYAPPSPAQTAPPAPAHQNLKRRRSSKASQAHKPRDTSIVDQPQISAAQDTCFDSPNNVISCWPESSSVVAQHEWASFVWNSRLPQWAQTEKVNIFLFQADSGLQVLNFTDVENPLFNSGLIHAQVDDRWWGTRGNQWDGQNISFPFYFIITRNDHPLDNSAIPQATFTAVQTTFADSIVASMSSSSAAAAAASSRSVASVSAAEATQTTGLSATLSPSPSPGTGTGSGGPSATGGAAAPGVQGANGGGSFPKWAIAVIVVLGFLALVASGILAFYIMRRLRQRREGMLSHRNSMGSSTPMMANADRGGPQSPVVGSSMLAGSAAGAAAGYGAGAYGAARPSSPLDVHDGESMMSRASDAGPFSGADAAIMANAFRQALRKPDFADRPVEEGESPDDQPHAGTAGPGHSHLINQELAEEGRDIRSVSSSRGVKVETLSDEEDGATVQDH</sequence>
<accession>A0A1M2V392</accession>